<evidence type="ECO:0000256" key="6">
    <source>
        <dbReference type="SAM" id="Phobius"/>
    </source>
</evidence>
<reference evidence="8 9" key="1">
    <citation type="journal article" date="2018" name="Microbiome">
        <title>Fine metagenomic profile of the Mediterranean stratified and mixed water columns revealed by assembly and recruitment.</title>
        <authorList>
            <person name="Haro-Moreno J.M."/>
            <person name="Lopez-Perez M."/>
            <person name="De La Torre J.R."/>
            <person name="Picazo A."/>
            <person name="Camacho A."/>
            <person name="Rodriguez-Valera F."/>
        </authorList>
    </citation>
    <scope>NUCLEOTIDE SEQUENCE [LARGE SCALE GENOMIC DNA]</scope>
    <source>
        <strain evidence="8">MED-G83</strain>
    </source>
</reference>
<comment type="subcellular location">
    <subcellularLocation>
        <location evidence="1">Cell membrane</location>
        <topology evidence="1">Multi-pass membrane protein</topology>
    </subcellularLocation>
</comment>
<accession>A0A368BP99</accession>
<keyword evidence="2" id="KW-1003">Cell membrane</keyword>
<dbReference type="GO" id="GO:0005886">
    <property type="term" value="C:plasma membrane"/>
    <property type="evidence" value="ECO:0007669"/>
    <property type="project" value="UniProtKB-SubCell"/>
</dbReference>
<dbReference type="Pfam" id="PF06271">
    <property type="entry name" value="RDD"/>
    <property type="match status" value="1"/>
</dbReference>
<keyword evidence="4 6" id="KW-1133">Transmembrane helix</keyword>
<dbReference type="Proteomes" id="UP000252147">
    <property type="component" value="Unassembled WGS sequence"/>
</dbReference>
<evidence type="ECO:0000256" key="3">
    <source>
        <dbReference type="ARBA" id="ARBA00022692"/>
    </source>
</evidence>
<dbReference type="AlphaFoldDB" id="A0A368BP99"/>
<evidence type="ECO:0000313" key="8">
    <source>
        <dbReference type="EMBL" id="RCL38672.1"/>
    </source>
</evidence>
<dbReference type="InterPro" id="IPR051791">
    <property type="entry name" value="Pra-immunoreactive"/>
</dbReference>
<protein>
    <submittedName>
        <fullName evidence="8">RDD family protein</fullName>
    </submittedName>
</protein>
<organism evidence="8 9">
    <name type="scientific">SAR86 cluster bacterium</name>
    <dbReference type="NCBI Taxonomy" id="2030880"/>
    <lineage>
        <taxon>Bacteria</taxon>
        <taxon>Pseudomonadati</taxon>
        <taxon>Pseudomonadota</taxon>
        <taxon>Gammaproteobacteria</taxon>
        <taxon>SAR86 cluster</taxon>
    </lineage>
</organism>
<gene>
    <name evidence="8" type="ORF">DBW97_01270</name>
</gene>
<evidence type="ECO:0000256" key="1">
    <source>
        <dbReference type="ARBA" id="ARBA00004651"/>
    </source>
</evidence>
<evidence type="ECO:0000259" key="7">
    <source>
        <dbReference type="Pfam" id="PF06271"/>
    </source>
</evidence>
<feature type="domain" description="RDD" evidence="7">
    <location>
        <begin position="7"/>
        <end position="131"/>
    </location>
</feature>
<feature type="transmembrane region" description="Helical" evidence="6">
    <location>
        <begin position="48"/>
        <end position="70"/>
    </location>
</feature>
<feature type="transmembrane region" description="Helical" evidence="6">
    <location>
        <begin position="21"/>
        <end position="42"/>
    </location>
</feature>
<feature type="transmembrane region" description="Helical" evidence="6">
    <location>
        <begin position="99"/>
        <end position="119"/>
    </location>
</feature>
<evidence type="ECO:0000256" key="4">
    <source>
        <dbReference type="ARBA" id="ARBA00022989"/>
    </source>
</evidence>
<proteinExistence type="predicted"/>
<dbReference type="InterPro" id="IPR010432">
    <property type="entry name" value="RDD"/>
</dbReference>
<sequence length="142" mass="16630">MKKRVTYPSIFTKLFSLTYDLFLLASCWFLIGFISLFIYNFLSGEDNFANTIIGPLILLFTTLWYFSYFWSEGRRTLGMSTWSHEIIKSNGSYLTVKDAFYRLVLNILFNAVGLAWMLFDTNKQTLTDKILKIQVIKRKQTA</sequence>
<keyword evidence="3 6" id="KW-0812">Transmembrane</keyword>
<dbReference type="PANTHER" id="PTHR36115:SF10">
    <property type="entry name" value="RDD DOMAIN-CONTAINING PROTEIN"/>
    <property type="match status" value="1"/>
</dbReference>
<evidence type="ECO:0000313" key="9">
    <source>
        <dbReference type="Proteomes" id="UP000252147"/>
    </source>
</evidence>
<evidence type="ECO:0000256" key="2">
    <source>
        <dbReference type="ARBA" id="ARBA00022475"/>
    </source>
</evidence>
<dbReference type="PANTHER" id="PTHR36115">
    <property type="entry name" value="PROLINE-RICH ANTIGEN HOMOLOG-RELATED"/>
    <property type="match status" value="1"/>
</dbReference>
<evidence type="ECO:0000256" key="5">
    <source>
        <dbReference type="ARBA" id="ARBA00023136"/>
    </source>
</evidence>
<keyword evidence="5 6" id="KW-0472">Membrane</keyword>
<comment type="caution">
    <text evidence="8">The sequence shown here is derived from an EMBL/GenBank/DDBJ whole genome shotgun (WGS) entry which is preliminary data.</text>
</comment>
<dbReference type="EMBL" id="QOPD01000002">
    <property type="protein sequence ID" value="RCL38672.1"/>
    <property type="molecule type" value="Genomic_DNA"/>
</dbReference>
<name>A0A368BP99_9GAMM</name>